<keyword evidence="7" id="KW-1185">Reference proteome</keyword>
<comment type="caution">
    <text evidence="4">Lacks conserved residue(s) required for the propagation of feature annotation.</text>
</comment>
<evidence type="ECO:0000256" key="4">
    <source>
        <dbReference type="PROSITE-ProRule" id="PRU00510"/>
    </source>
</evidence>
<keyword evidence="1" id="KW-0479">Metal-binding</keyword>
<dbReference type="Pfam" id="PF01258">
    <property type="entry name" value="zf-dskA_traR"/>
    <property type="match status" value="1"/>
</dbReference>
<reference evidence="6 7" key="1">
    <citation type="submission" date="2019-10" db="EMBL/GenBank/DDBJ databases">
        <title>Rubrobacter sp nov SCSIO 52915 isolated from a deep-sea sediment in the South China Sea.</title>
        <authorList>
            <person name="Chen R.W."/>
        </authorList>
    </citation>
    <scope>NUCLEOTIDE SEQUENCE [LARGE SCALE GENOMIC DNA]</scope>
    <source>
        <strain evidence="6 7">SCSIO 52915</strain>
    </source>
</reference>
<keyword evidence="3" id="KW-0862">Zinc</keyword>
<evidence type="ECO:0000256" key="1">
    <source>
        <dbReference type="ARBA" id="ARBA00022723"/>
    </source>
</evidence>
<dbReference type="AlphaFoldDB" id="A0A6G8Q2M6"/>
<dbReference type="EMBL" id="CP045121">
    <property type="protein sequence ID" value="QIN80713.1"/>
    <property type="molecule type" value="Genomic_DNA"/>
</dbReference>
<dbReference type="PROSITE" id="PS51128">
    <property type="entry name" value="ZF_DKSA_2"/>
    <property type="match status" value="1"/>
</dbReference>
<evidence type="ECO:0000256" key="2">
    <source>
        <dbReference type="ARBA" id="ARBA00022771"/>
    </source>
</evidence>
<dbReference type="PANTHER" id="PTHR33823">
    <property type="entry name" value="RNA POLYMERASE-BINDING TRANSCRIPTION FACTOR DKSA-RELATED"/>
    <property type="match status" value="1"/>
</dbReference>
<evidence type="ECO:0000259" key="5">
    <source>
        <dbReference type="Pfam" id="PF01258"/>
    </source>
</evidence>
<evidence type="ECO:0000313" key="6">
    <source>
        <dbReference type="EMBL" id="QIN80713.1"/>
    </source>
</evidence>
<organism evidence="6 7">
    <name type="scientific">Rubrobacter marinus</name>
    <dbReference type="NCBI Taxonomy" id="2653852"/>
    <lineage>
        <taxon>Bacteria</taxon>
        <taxon>Bacillati</taxon>
        <taxon>Actinomycetota</taxon>
        <taxon>Rubrobacteria</taxon>
        <taxon>Rubrobacterales</taxon>
        <taxon>Rubrobacteraceae</taxon>
        <taxon>Rubrobacter</taxon>
    </lineage>
</organism>
<dbReference type="Gene3D" id="1.20.120.910">
    <property type="entry name" value="DksA, coiled-coil domain"/>
    <property type="match status" value="1"/>
</dbReference>
<dbReference type="InterPro" id="IPR000962">
    <property type="entry name" value="Znf_DskA_TraR"/>
</dbReference>
<name>A0A6G8Q2M6_9ACTN</name>
<dbReference type="KEGG" id="rmar:GBA65_07860"/>
<evidence type="ECO:0000313" key="7">
    <source>
        <dbReference type="Proteomes" id="UP000502706"/>
    </source>
</evidence>
<accession>A0A6G8Q2M6</accession>
<keyword evidence="2" id="KW-0863">Zinc-finger</keyword>
<evidence type="ECO:0000256" key="3">
    <source>
        <dbReference type="ARBA" id="ARBA00022833"/>
    </source>
</evidence>
<dbReference type="PANTHER" id="PTHR33823:SF2">
    <property type="entry name" value="RNA POLYMERASE-BINDING TRANSCRIPTION FACTOR DKSA"/>
    <property type="match status" value="1"/>
</dbReference>
<feature type="domain" description="Zinc finger DksA/TraR C4-type" evidence="5">
    <location>
        <begin position="79"/>
        <end position="103"/>
    </location>
</feature>
<dbReference type="Proteomes" id="UP000502706">
    <property type="component" value="Chromosome"/>
</dbReference>
<gene>
    <name evidence="6" type="ORF">GBA65_07860</name>
</gene>
<sequence>MRSARSDAGFLSRQRYRLEEARDLLRRELGGAFREEGARQNLSDGSACAHAGGAMLWLETRLRRRLGAVERALEKIEEGTYGICDVTGEFITLQRLEAVPEATCAPEARRRRGAGL</sequence>
<protein>
    <submittedName>
        <fullName evidence="6">TraR/DksA family transcriptional regulator</fullName>
    </submittedName>
</protein>
<proteinExistence type="predicted"/>
<dbReference type="GO" id="GO:0008270">
    <property type="term" value="F:zinc ion binding"/>
    <property type="evidence" value="ECO:0007669"/>
    <property type="project" value="UniProtKB-KW"/>
</dbReference>